<evidence type="ECO:0008006" key="3">
    <source>
        <dbReference type="Google" id="ProtNLM"/>
    </source>
</evidence>
<gene>
    <name evidence="1" type="ORF">GCM10025783_13040</name>
</gene>
<dbReference type="EMBL" id="BAABLP010000002">
    <property type="protein sequence ID" value="GAA4742936.1"/>
    <property type="molecule type" value="Genomic_DNA"/>
</dbReference>
<comment type="caution">
    <text evidence="1">The sequence shown here is derived from an EMBL/GenBank/DDBJ whole genome shotgun (WGS) entry which is preliminary data.</text>
</comment>
<evidence type="ECO:0000313" key="1">
    <source>
        <dbReference type="EMBL" id="GAA4742936.1"/>
    </source>
</evidence>
<dbReference type="Proteomes" id="UP001500121">
    <property type="component" value="Unassembled WGS sequence"/>
</dbReference>
<reference evidence="2" key="1">
    <citation type="journal article" date="2019" name="Int. J. Syst. Evol. Microbiol.">
        <title>The Global Catalogue of Microorganisms (GCM) 10K type strain sequencing project: providing services to taxonomists for standard genome sequencing and annotation.</title>
        <authorList>
            <consortium name="The Broad Institute Genomics Platform"/>
            <consortium name="The Broad Institute Genome Sequencing Center for Infectious Disease"/>
            <person name="Wu L."/>
            <person name="Ma J."/>
        </authorList>
    </citation>
    <scope>NUCLEOTIDE SEQUENCE [LARGE SCALE GENOMIC DNA]</scope>
    <source>
        <strain evidence="2">JCM 19015</strain>
    </source>
</reference>
<keyword evidence="2" id="KW-1185">Reference proteome</keyword>
<proteinExistence type="predicted"/>
<protein>
    <recommendedName>
        <fullName evidence="3">Acetone carboxylase</fullName>
    </recommendedName>
</protein>
<accession>A0ABP8Z048</accession>
<name>A0ABP8Z048_9MICO</name>
<organism evidence="1 2">
    <name type="scientific">Amnibacterium soli</name>
    <dbReference type="NCBI Taxonomy" id="1282736"/>
    <lineage>
        <taxon>Bacteria</taxon>
        <taxon>Bacillati</taxon>
        <taxon>Actinomycetota</taxon>
        <taxon>Actinomycetes</taxon>
        <taxon>Micrococcales</taxon>
        <taxon>Microbacteriaceae</taxon>
        <taxon>Amnibacterium</taxon>
    </lineage>
</organism>
<sequence>MSTAPDTGRRTCSRAGCRNPATTAIEWRNPRIHTGDRFKVWLACDEHVPVLRDFLAARAFPLEVKPLDPSAHGVR</sequence>
<dbReference type="RefSeq" id="WP_345480237.1">
    <property type="nucleotide sequence ID" value="NZ_BAABLP010000002.1"/>
</dbReference>
<evidence type="ECO:0000313" key="2">
    <source>
        <dbReference type="Proteomes" id="UP001500121"/>
    </source>
</evidence>